<keyword evidence="1" id="KW-1133">Transmembrane helix</keyword>
<dbReference type="InterPro" id="IPR050640">
    <property type="entry name" value="Bact_2-comp_sensor_kinase"/>
</dbReference>
<dbReference type="EMBL" id="CP034464">
    <property type="protein sequence ID" value="AZP10918.1"/>
    <property type="molecule type" value="Genomic_DNA"/>
</dbReference>
<feature type="domain" description="Signal transduction histidine kinase internal region" evidence="3">
    <location>
        <begin position="161"/>
        <end position="239"/>
    </location>
</feature>
<dbReference type="PANTHER" id="PTHR34220:SF9">
    <property type="entry name" value="SIGNAL TRANSDUCTION HISTIDINE KINASE INTERNAL REGION DOMAIN-CONTAINING PROTEIN"/>
    <property type="match status" value="1"/>
</dbReference>
<dbReference type="KEGG" id="upv:EJN92_02130"/>
<feature type="transmembrane region" description="Helical" evidence="1">
    <location>
        <begin position="121"/>
        <end position="138"/>
    </location>
</feature>
<dbReference type="Pfam" id="PF02518">
    <property type="entry name" value="HATPase_c"/>
    <property type="match status" value="1"/>
</dbReference>
<dbReference type="InterPro" id="IPR003594">
    <property type="entry name" value="HATPase_dom"/>
</dbReference>
<dbReference type="PANTHER" id="PTHR34220">
    <property type="entry name" value="SENSOR HISTIDINE KINASE YPDA"/>
    <property type="match status" value="1"/>
</dbReference>
<feature type="domain" description="Histidine kinase/HSP90-like ATPase" evidence="2">
    <location>
        <begin position="258"/>
        <end position="352"/>
    </location>
</feature>
<feature type="transmembrane region" description="Helical" evidence="1">
    <location>
        <begin position="80"/>
        <end position="101"/>
    </location>
</feature>
<evidence type="ECO:0000313" key="4">
    <source>
        <dbReference type="EMBL" id="AZP10918.1"/>
    </source>
</evidence>
<dbReference type="InterPro" id="IPR010559">
    <property type="entry name" value="Sig_transdc_His_kin_internal"/>
</dbReference>
<keyword evidence="1" id="KW-0812">Transmembrane</keyword>
<evidence type="ECO:0000259" key="3">
    <source>
        <dbReference type="Pfam" id="PF06580"/>
    </source>
</evidence>
<keyword evidence="5" id="KW-1185">Reference proteome</keyword>
<feature type="transmembrane region" description="Helical" evidence="1">
    <location>
        <begin position="47"/>
        <end position="68"/>
    </location>
</feature>
<dbReference type="Gene3D" id="3.30.565.10">
    <property type="entry name" value="Histidine kinase-like ATPase, C-terminal domain"/>
    <property type="match status" value="1"/>
</dbReference>
<gene>
    <name evidence="4" type="ORF">EJN92_02130</name>
</gene>
<keyword evidence="1" id="KW-0472">Membrane</keyword>
<proteinExistence type="predicted"/>
<dbReference type="AlphaFoldDB" id="A0A3Q9BNF0"/>
<dbReference type="InterPro" id="IPR036890">
    <property type="entry name" value="HATPase_C_sf"/>
</dbReference>
<organism evidence="4 5">
    <name type="scientific">Undibacterium parvum</name>
    <dbReference type="NCBI Taxonomy" id="401471"/>
    <lineage>
        <taxon>Bacteria</taxon>
        <taxon>Pseudomonadati</taxon>
        <taxon>Pseudomonadota</taxon>
        <taxon>Betaproteobacteria</taxon>
        <taxon>Burkholderiales</taxon>
        <taxon>Oxalobacteraceae</taxon>
        <taxon>Undibacterium</taxon>
    </lineage>
</organism>
<feature type="transmembrane region" description="Helical" evidence="1">
    <location>
        <begin position="21"/>
        <end position="41"/>
    </location>
</feature>
<sequence>MDFKTKMATPQVSQFWVEMSGILKMALVSFAIAAFALWLAVPDLGGFGYILLFSECVGVGIIMIRTLLLCLPWLHTTKPLLALILTMVVALPGGYLVGHIFASALVFEPMHISGSGPTKMVPYLATALTGILLLYFLWSREQFSKEASARLVAQHLASESQLRLLRAQIEPHMLFNTLANLRLLVEEDPIQAQLMIDQLIIYLRSALTASRTELIKLCDEFSQLRAYLEIMSLRMGPRLSFELTLPDSLQYATVPSMLLQPLIENAIKHGAEPKIGHSSIEVIARQTETGIEISVSDTGLGLAPDFDYREPSSSSYGLLHVRERLLKTYGPNASLSITRNAPQGVCSTVKIPQ</sequence>
<dbReference type="RefSeq" id="WP_126126317.1">
    <property type="nucleotide sequence ID" value="NZ_CP034464.1"/>
</dbReference>
<dbReference type="OrthoDB" id="2514702at2"/>
<keyword evidence="4" id="KW-0418">Kinase</keyword>
<name>A0A3Q9BNF0_9BURK</name>
<dbReference type="Proteomes" id="UP000275663">
    <property type="component" value="Chromosome"/>
</dbReference>
<evidence type="ECO:0000313" key="5">
    <source>
        <dbReference type="Proteomes" id="UP000275663"/>
    </source>
</evidence>
<keyword evidence="4" id="KW-0808">Transferase</keyword>
<dbReference type="GO" id="GO:0000155">
    <property type="term" value="F:phosphorelay sensor kinase activity"/>
    <property type="evidence" value="ECO:0007669"/>
    <property type="project" value="InterPro"/>
</dbReference>
<accession>A0A3Q9BNF0</accession>
<evidence type="ECO:0000259" key="2">
    <source>
        <dbReference type="Pfam" id="PF02518"/>
    </source>
</evidence>
<dbReference type="Pfam" id="PF06580">
    <property type="entry name" value="His_kinase"/>
    <property type="match status" value="1"/>
</dbReference>
<evidence type="ECO:0000256" key="1">
    <source>
        <dbReference type="SAM" id="Phobius"/>
    </source>
</evidence>
<dbReference type="SUPFAM" id="SSF55874">
    <property type="entry name" value="ATPase domain of HSP90 chaperone/DNA topoisomerase II/histidine kinase"/>
    <property type="match status" value="1"/>
</dbReference>
<dbReference type="GO" id="GO:0016020">
    <property type="term" value="C:membrane"/>
    <property type="evidence" value="ECO:0007669"/>
    <property type="project" value="InterPro"/>
</dbReference>
<reference evidence="4 5" key="1">
    <citation type="journal article" date="2011" name="Int. J. Syst. Evol. Microbiol.">
        <title>Description of Undibacterium oligocarboniphilum sp. nov., isolated from purified water, and Undibacterium pigrum strain CCUG 49012 as the type strain of Undibacterium parvum sp. nov., and emended descriptions of the genus Undibacterium and the species Undibacterium pigrum.</title>
        <authorList>
            <person name="Eder W."/>
            <person name="Wanner G."/>
            <person name="Ludwig W."/>
            <person name="Busse H.J."/>
            <person name="Ziemke-Kageler F."/>
            <person name="Lang E."/>
        </authorList>
    </citation>
    <scope>NUCLEOTIDE SEQUENCE [LARGE SCALE GENOMIC DNA]</scope>
    <source>
        <strain evidence="4 5">DSM 23061</strain>
    </source>
</reference>
<protein>
    <submittedName>
        <fullName evidence="4">Sensor histidine kinase</fullName>
    </submittedName>
</protein>